<feature type="domain" description="Type II secretion system protein GspF" evidence="7">
    <location>
        <begin position="187"/>
        <end position="313"/>
    </location>
</feature>
<evidence type="ECO:0000256" key="3">
    <source>
        <dbReference type="ARBA" id="ARBA00022692"/>
    </source>
</evidence>
<dbReference type="EMBL" id="JABJNZ010000057">
    <property type="protein sequence ID" value="MBT4870785.1"/>
    <property type="molecule type" value="Genomic_DNA"/>
</dbReference>
<dbReference type="PANTHER" id="PTHR35402:SF1">
    <property type="entry name" value="TYPE II SECRETION SYSTEM PROTEIN GSPF DOMAIN-CONTAINING PROTEIN"/>
    <property type="match status" value="1"/>
</dbReference>
<dbReference type="InterPro" id="IPR056569">
    <property type="entry name" value="ArlJ-like"/>
</dbReference>
<dbReference type="Pfam" id="PF00482">
    <property type="entry name" value="T2SSF"/>
    <property type="match status" value="1"/>
</dbReference>
<evidence type="ECO:0000256" key="4">
    <source>
        <dbReference type="ARBA" id="ARBA00022989"/>
    </source>
</evidence>
<feature type="transmembrane region" description="Helical" evidence="6">
    <location>
        <begin position="143"/>
        <end position="168"/>
    </location>
</feature>
<keyword evidence="4 6" id="KW-1133">Transmembrane helix</keyword>
<dbReference type="Gene3D" id="1.20.81.30">
    <property type="entry name" value="Type II secretion system (T2SS), domain F"/>
    <property type="match status" value="1"/>
</dbReference>
<evidence type="ECO:0000256" key="2">
    <source>
        <dbReference type="ARBA" id="ARBA00022475"/>
    </source>
</evidence>
<dbReference type="InterPro" id="IPR042094">
    <property type="entry name" value="T2SS_GspF_sf"/>
</dbReference>
<gene>
    <name evidence="8" type="ORF">HON47_04375</name>
</gene>
<name>A0A8T5GFM7_9ARCH</name>
<protein>
    <submittedName>
        <fullName evidence="8">Type II secretion system F family protein</fullName>
    </submittedName>
</protein>
<evidence type="ECO:0000256" key="5">
    <source>
        <dbReference type="ARBA" id="ARBA00023136"/>
    </source>
</evidence>
<feature type="transmembrane region" description="Helical" evidence="6">
    <location>
        <begin position="336"/>
        <end position="360"/>
    </location>
</feature>
<evidence type="ECO:0000313" key="8">
    <source>
        <dbReference type="EMBL" id="MBT4870785.1"/>
    </source>
</evidence>
<feature type="transmembrane region" description="Helical" evidence="6">
    <location>
        <begin position="114"/>
        <end position="137"/>
    </location>
</feature>
<reference evidence="8" key="1">
    <citation type="journal article" date="2021" name="ISME J.">
        <title>Mercury methylation by metabolically versatile and cosmopolitan marine bacteria.</title>
        <authorList>
            <person name="Lin H."/>
            <person name="Ascher D.B."/>
            <person name="Myung Y."/>
            <person name="Lamborg C.H."/>
            <person name="Hallam S.J."/>
            <person name="Gionfriddo C.M."/>
            <person name="Holt K.E."/>
            <person name="Moreau J.W."/>
        </authorList>
    </citation>
    <scope>NUCLEOTIDE SEQUENCE</scope>
    <source>
        <strain evidence="8">SI075_bin30</strain>
    </source>
</reference>
<keyword evidence="5 6" id="KW-0472">Membrane</keyword>
<keyword evidence="2" id="KW-1003">Cell membrane</keyword>
<dbReference type="PANTHER" id="PTHR35402">
    <property type="entry name" value="INTEGRAL MEMBRANE PROTEIN-RELATED"/>
    <property type="match status" value="1"/>
</dbReference>
<organism evidence="8 9">
    <name type="scientific">Candidatus Iainarchaeum sp</name>
    <dbReference type="NCBI Taxonomy" id="3101447"/>
    <lineage>
        <taxon>Archaea</taxon>
        <taxon>Candidatus Iainarchaeota</taxon>
        <taxon>Candidatus Iainarchaeia</taxon>
        <taxon>Candidatus Iainarchaeales</taxon>
        <taxon>Candidatus Iainarchaeaceae</taxon>
        <taxon>Candidatus Iainarchaeum</taxon>
    </lineage>
</organism>
<comment type="subcellular location">
    <subcellularLocation>
        <location evidence="1">Cell membrane</location>
        <topology evidence="1">Multi-pass membrane protein</topology>
    </subcellularLocation>
</comment>
<evidence type="ECO:0000313" key="9">
    <source>
        <dbReference type="Proteomes" id="UP000722459"/>
    </source>
</evidence>
<keyword evidence="3 6" id="KW-0812">Transmembrane</keyword>
<dbReference type="Proteomes" id="UP000722459">
    <property type="component" value="Unassembled WGS sequence"/>
</dbReference>
<sequence>MVSKYSVNEEEVNKIVDTMKKKYRKEGIVFDEVNSTLNELRGIITDDSYAKIDIESEEDLESFGSEMSKSFGRFYLKFKGILQPIKKLLKGFPLSDELSFYLYSANMHYSSNQYLALASAAGFVAGLITLIAGFFIGIVLNNILFYTVMPFVFAFAAWLFVTVILLLVPKQRASSRGAAVSIELPFALRHMSTELRAGIGLYKTIQAIASNDYGILSEEFARTINEIEEGADTSVALKHLALRTQSRPLKTAINHILRAMRVGGNLSNVMNDIAQDVSEDLKNKIRTFAQKMNFFSVIFIFLGIVLPVAIMILGAIRNSPIAATGQDLFRNIPLTPMMLLLFYLVVMPVMYGLMTLMVYATQPKM</sequence>
<evidence type="ECO:0000256" key="6">
    <source>
        <dbReference type="SAM" id="Phobius"/>
    </source>
</evidence>
<comment type="caution">
    <text evidence="8">The sequence shown here is derived from an EMBL/GenBank/DDBJ whole genome shotgun (WGS) entry which is preliminary data.</text>
</comment>
<evidence type="ECO:0000256" key="1">
    <source>
        <dbReference type="ARBA" id="ARBA00004651"/>
    </source>
</evidence>
<dbReference type="AlphaFoldDB" id="A0A8T5GFM7"/>
<evidence type="ECO:0000259" key="7">
    <source>
        <dbReference type="Pfam" id="PF00482"/>
    </source>
</evidence>
<feature type="transmembrane region" description="Helical" evidence="6">
    <location>
        <begin position="294"/>
        <end position="316"/>
    </location>
</feature>
<accession>A0A8T5GFM7</accession>
<dbReference type="GO" id="GO:0005886">
    <property type="term" value="C:plasma membrane"/>
    <property type="evidence" value="ECO:0007669"/>
    <property type="project" value="UniProtKB-SubCell"/>
</dbReference>
<dbReference type="InterPro" id="IPR018076">
    <property type="entry name" value="T2SS_GspF_dom"/>
</dbReference>
<proteinExistence type="predicted"/>